<evidence type="ECO:0000256" key="2">
    <source>
        <dbReference type="ARBA" id="ARBA00022801"/>
    </source>
</evidence>
<protein>
    <recommendedName>
        <fullName evidence="3">Thioesterase domain-containing protein</fullName>
    </recommendedName>
</protein>
<dbReference type="Proteomes" id="UP001175261">
    <property type="component" value="Unassembled WGS sequence"/>
</dbReference>
<reference evidence="4" key="1">
    <citation type="submission" date="2022-10" db="EMBL/GenBank/DDBJ databases">
        <title>Determination and structural analysis of whole genome sequence of Sarocladium strictum F4-1.</title>
        <authorList>
            <person name="Hu L."/>
            <person name="Jiang Y."/>
        </authorList>
    </citation>
    <scope>NUCLEOTIDE SEQUENCE</scope>
    <source>
        <strain evidence="4">F4-1</strain>
    </source>
</reference>
<dbReference type="SUPFAM" id="SSF54637">
    <property type="entry name" value="Thioesterase/thiol ester dehydrase-isomerase"/>
    <property type="match status" value="1"/>
</dbReference>
<dbReference type="PANTHER" id="PTHR21660">
    <property type="entry name" value="THIOESTERASE SUPERFAMILY MEMBER-RELATED"/>
    <property type="match status" value="1"/>
</dbReference>
<evidence type="ECO:0000313" key="4">
    <source>
        <dbReference type="EMBL" id="KAK0391159.1"/>
    </source>
</evidence>
<dbReference type="AlphaFoldDB" id="A0AA39LBQ4"/>
<dbReference type="CDD" id="cd03443">
    <property type="entry name" value="PaaI_thioesterase"/>
    <property type="match status" value="1"/>
</dbReference>
<dbReference type="InterPro" id="IPR006683">
    <property type="entry name" value="Thioestr_dom"/>
</dbReference>
<dbReference type="InterPro" id="IPR039298">
    <property type="entry name" value="ACOT13"/>
</dbReference>
<dbReference type="NCBIfam" id="TIGR00369">
    <property type="entry name" value="unchar_dom_1"/>
    <property type="match status" value="1"/>
</dbReference>
<evidence type="ECO:0000256" key="1">
    <source>
        <dbReference type="ARBA" id="ARBA00008324"/>
    </source>
</evidence>
<comment type="caution">
    <text evidence="4">The sequence shown here is derived from an EMBL/GenBank/DDBJ whole genome shotgun (WGS) entry which is preliminary data.</text>
</comment>
<keyword evidence="5" id="KW-1185">Reference proteome</keyword>
<gene>
    <name evidence="4" type="ORF">NLU13_0660</name>
</gene>
<evidence type="ECO:0000259" key="3">
    <source>
        <dbReference type="Pfam" id="PF03061"/>
    </source>
</evidence>
<feature type="domain" description="Thioesterase" evidence="3">
    <location>
        <begin position="83"/>
        <end position="164"/>
    </location>
</feature>
<dbReference type="GO" id="GO:0047617">
    <property type="term" value="F:fatty acyl-CoA hydrolase activity"/>
    <property type="evidence" value="ECO:0007669"/>
    <property type="project" value="InterPro"/>
</dbReference>
<accession>A0AA39LBQ4</accession>
<dbReference type="EMBL" id="JAPDFR010000001">
    <property type="protein sequence ID" value="KAK0391159.1"/>
    <property type="molecule type" value="Genomic_DNA"/>
</dbReference>
<dbReference type="PANTHER" id="PTHR21660:SF1">
    <property type="entry name" value="ACYL-COENZYME A THIOESTERASE 13"/>
    <property type="match status" value="1"/>
</dbReference>
<proteinExistence type="inferred from homology"/>
<evidence type="ECO:0000313" key="5">
    <source>
        <dbReference type="Proteomes" id="UP001175261"/>
    </source>
</evidence>
<dbReference type="Pfam" id="PF03061">
    <property type="entry name" value="4HBT"/>
    <property type="match status" value="1"/>
</dbReference>
<name>A0AA39LBQ4_SARSR</name>
<organism evidence="4 5">
    <name type="scientific">Sarocladium strictum</name>
    <name type="common">Black bundle disease fungus</name>
    <name type="synonym">Acremonium strictum</name>
    <dbReference type="NCBI Taxonomy" id="5046"/>
    <lineage>
        <taxon>Eukaryota</taxon>
        <taxon>Fungi</taxon>
        <taxon>Dikarya</taxon>
        <taxon>Ascomycota</taxon>
        <taxon>Pezizomycotina</taxon>
        <taxon>Sordariomycetes</taxon>
        <taxon>Hypocreomycetidae</taxon>
        <taxon>Hypocreales</taxon>
        <taxon>Sarocladiaceae</taxon>
        <taxon>Sarocladium</taxon>
    </lineage>
</organism>
<comment type="similarity">
    <text evidence="1">Belongs to the thioesterase PaaI family.</text>
</comment>
<keyword evidence="2" id="KW-0378">Hydrolase</keyword>
<dbReference type="Gene3D" id="3.10.129.10">
    <property type="entry name" value="Hotdog Thioesterase"/>
    <property type="match status" value="1"/>
</dbReference>
<dbReference type="InterPro" id="IPR029069">
    <property type="entry name" value="HotDog_dom_sf"/>
</dbReference>
<dbReference type="InterPro" id="IPR003736">
    <property type="entry name" value="PAAI_dom"/>
</dbReference>
<sequence>MPKQIGLQGDSLTVDANGELSADELKAMYAHWIKKSDDEGDNPSGDWMNTIMPHVSLYSVNTSPTLPSATFLFTVQQEHSNRHGTLHGGCAATLFDYLTTLPLNVVARPGGYWQRLGVSRNISVTYLRPVQVGDEVLVEAELVQVSKRMAVLRGTMRRKSDGKVAMMCEHQKVNIDKNAHKL</sequence>